<keyword evidence="1" id="KW-0472">Membrane</keyword>
<feature type="transmembrane region" description="Helical" evidence="1">
    <location>
        <begin position="225"/>
        <end position="243"/>
    </location>
</feature>
<reference evidence="2" key="1">
    <citation type="submission" date="2020-05" db="EMBL/GenBank/DDBJ databases">
        <title>Phylogenomic resolution of chytrid fungi.</title>
        <authorList>
            <person name="Stajich J.E."/>
            <person name="Amses K."/>
            <person name="Simmons R."/>
            <person name="Seto K."/>
            <person name="Myers J."/>
            <person name="Bonds A."/>
            <person name="Quandt C.A."/>
            <person name="Barry K."/>
            <person name="Liu P."/>
            <person name="Grigoriev I."/>
            <person name="Longcore J.E."/>
            <person name="James T.Y."/>
        </authorList>
    </citation>
    <scope>NUCLEOTIDE SEQUENCE</scope>
    <source>
        <strain evidence="2">JEL0513</strain>
    </source>
</reference>
<dbReference type="AlphaFoldDB" id="A0AAD5SR04"/>
<feature type="transmembrane region" description="Helical" evidence="1">
    <location>
        <begin position="112"/>
        <end position="133"/>
    </location>
</feature>
<name>A0AAD5SR04_9FUNG</name>
<evidence type="ECO:0000256" key="1">
    <source>
        <dbReference type="SAM" id="Phobius"/>
    </source>
</evidence>
<keyword evidence="1" id="KW-0812">Transmembrane</keyword>
<dbReference type="Proteomes" id="UP001211907">
    <property type="component" value="Unassembled WGS sequence"/>
</dbReference>
<dbReference type="EMBL" id="JADGJH010003170">
    <property type="protein sequence ID" value="KAJ3092984.1"/>
    <property type="molecule type" value="Genomic_DNA"/>
</dbReference>
<keyword evidence="3" id="KW-1185">Reference proteome</keyword>
<feature type="non-terminal residue" evidence="2">
    <location>
        <position position="274"/>
    </location>
</feature>
<sequence>MGQVLSSTQNWFDSTNNAMGMVSFATVIMMFSNGIWQLDFTPRTWVRWMVYFDALAFLIEYIGTCSNDLMPECWKQNAYWLGADLVWSFKDAFKYGYIAYKALSINGMKQTWPCYLVVVISLLLYWLLCVQAYGFSMPNCPPNFASQGPRVALYLYWTVVDIVATVMIVIKMRTVVANSKTANTDSTIYYVIQFREELRLIVVAVGMLAVTILSIINAINPSFNALNIWRIVFVYVQLILVMGSQKVAAGSNVTSSVADKTGGKDITSTMGYKK</sequence>
<evidence type="ECO:0000313" key="3">
    <source>
        <dbReference type="Proteomes" id="UP001211907"/>
    </source>
</evidence>
<evidence type="ECO:0000313" key="2">
    <source>
        <dbReference type="EMBL" id="KAJ3092984.1"/>
    </source>
</evidence>
<protein>
    <recommendedName>
        <fullName evidence="4">Transmembrane protein</fullName>
    </recommendedName>
</protein>
<comment type="caution">
    <text evidence="2">The sequence shown here is derived from an EMBL/GenBank/DDBJ whole genome shotgun (WGS) entry which is preliminary data.</text>
</comment>
<organism evidence="2 3">
    <name type="scientific">Physocladia obscura</name>
    <dbReference type="NCBI Taxonomy" id="109957"/>
    <lineage>
        <taxon>Eukaryota</taxon>
        <taxon>Fungi</taxon>
        <taxon>Fungi incertae sedis</taxon>
        <taxon>Chytridiomycota</taxon>
        <taxon>Chytridiomycota incertae sedis</taxon>
        <taxon>Chytridiomycetes</taxon>
        <taxon>Chytridiales</taxon>
        <taxon>Chytriomycetaceae</taxon>
        <taxon>Physocladia</taxon>
    </lineage>
</organism>
<feature type="transmembrane region" description="Helical" evidence="1">
    <location>
        <begin position="153"/>
        <end position="170"/>
    </location>
</feature>
<accession>A0AAD5SR04</accession>
<feature type="transmembrane region" description="Helical" evidence="1">
    <location>
        <begin position="200"/>
        <end position="219"/>
    </location>
</feature>
<keyword evidence="1" id="KW-1133">Transmembrane helix</keyword>
<proteinExistence type="predicted"/>
<feature type="transmembrane region" description="Helical" evidence="1">
    <location>
        <begin position="20"/>
        <end position="38"/>
    </location>
</feature>
<gene>
    <name evidence="2" type="ORF">HK100_006798</name>
</gene>
<evidence type="ECO:0008006" key="4">
    <source>
        <dbReference type="Google" id="ProtNLM"/>
    </source>
</evidence>